<evidence type="ECO:0000313" key="3">
    <source>
        <dbReference type="Proteomes" id="UP000449846"/>
    </source>
</evidence>
<keyword evidence="1" id="KW-0472">Membrane</keyword>
<evidence type="ECO:0000256" key="1">
    <source>
        <dbReference type="SAM" id="Phobius"/>
    </source>
</evidence>
<keyword evidence="1" id="KW-1133">Transmembrane helix</keyword>
<dbReference type="Proteomes" id="UP000449846">
    <property type="component" value="Unassembled WGS sequence"/>
</dbReference>
<dbReference type="OrthoDB" id="7869534at2"/>
<feature type="transmembrane region" description="Helical" evidence="1">
    <location>
        <begin position="12"/>
        <end position="31"/>
    </location>
</feature>
<name>A0A844HK81_9RHOB</name>
<protein>
    <submittedName>
        <fullName evidence="2">Uncharacterized protein</fullName>
    </submittedName>
</protein>
<accession>A0A844HK81</accession>
<dbReference type="AlphaFoldDB" id="A0A844HK81"/>
<gene>
    <name evidence="2" type="ORF">GL300_03125</name>
</gene>
<organism evidence="2 3">
    <name type="scientific">Paracoccus litorisediminis</name>
    <dbReference type="NCBI Taxonomy" id="2006130"/>
    <lineage>
        <taxon>Bacteria</taxon>
        <taxon>Pseudomonadati</taxon>
        <taxon>Pseudomonadota</taxon>
        <taxon>Alphaproteobacteria</taxon>
        <taxon>Rhodobacterales</taxon>
        <taxon>Paracoccaceae</taxon>
        <taxon>Paracoccus</taxon>
    </lineage>
</organism>
<evidence type="ECO:0000313" key="2">
    <source>
        <dbReference type="EMBL" id="MTH58201.1"/>
    </source>
</evidence>
<proteinExistence type="predicted"/>
<comment type="caution">
    <text evidence="2">The sequence shown here is derived from an EMBL/GenBank/DDBJ whole genome shotgun (WGS) entry which is preliminary data.</text>
</comment>
<keyword evidence="1" id="KW-0812">Transmembrane</keyword>
<dbReference type="RefSeq" id="WP_155038099.1">
    <property type="nucleotide sequence ID" value="NZ_JBHGCD010000001.1"/>
</dbReference>
<reference evidence="2 3" key="1">
    <citation type="submission" date="2019-11" db="EMBL/GenBank/DDBJ databases">
        <authorList>
            <person name="Dong K."/>
        </authorList>
    </citation>
    <scope>NUCLEOTIDE SEQUENCE [LARGE SCALE GENOMIC DNA]</scope>
    <source>
        <strain evidence="2 3">NBRC 112902</strain>
    </source>
</reference>
<keyword evidence="3" id="KW-1185">Reference proteome</keyword>
<dbReference type="EMBL" id="WMIG01000001">
    <property type="protein sequence ID" value="MTH58201.1"/>
    <property type="molecule type" value="Genomic_DNA"/>
</dbReference>
<sequence>MKRGGLFIRSFWVAILLMAALVIGLSVMAMMRDHPIVARILPPPAPVTHEIPETRLGQMIHDAGEAAYAAQTSRLDGLLEAAFAPVYAGIPAYADFHYSVLGEYSELGAAALGQMGEGMETRLFPQLGAGLERVAADLDQGFVATFRDHLEGQISDELAASGAKVTLGEMTQHIQQDAVSRIAVTAPVAVAITLTAQPAVKAAAALMAKKMATKIAGKAAAKGAVKATGVGGGAASGAAICSPGGPIASVLCGAGAAAVIWFGTDAAIVNIDEYFNRDEFEADLRMMIDENRAEVKQGLLAALNARREATEDFTFREAAGAD</sequence>